<evidence type="ECO:0000259" key="2">
    <source>
        <dbReference type="Pfam" id="PF17667"/>
    </source>
</evidence>
<dbReference type="PANTHER" id="PTHR38248">
    <property type="entry name" value="FUNK1 6"/>
    <property type="match status" value="1"/>
</dbReference>
<dbReference type="PANTHER" id="PTHR38248:SF2">
    <property type="entry name" value="FUNK1 11"/>
    <property type="match status" value="1"/>
</dbReference>
<feature type="region of interest" description="Disordered" evidence="1">
    <location>
        <begin position="826"/>
        <end position="884"/>
    </location>
</feature>
<gene>
    <name evidence="3" type="ORF">MCHLO_06600</name>
</gene>
<feature type="domain" description="Fungal-type protein kinase" evidence="2">
    <location>
        <begin position="421"/>
        <end position="710"/>
    </location>
</feature>
<keyword evidence="4" id="KW-1185">Reference proteome</keyword>
<evidence type="ECO:0000313" key="4">
    <source>
        <dbReference type="Proteomes" id="UP000815677"/>
    </source>
</evidence>
<dbReference type="Gene3D" id="1.10.510.10">
    <property type="entry name" value="Transferase(Phosphotransferase) domain 1"/>
    <property type="match status" value="1"/>
</dbReference>
<feature type="compositionally biased region" description="Basic and acidic residues" evidence="1">
    <location>
        <begin position="80"/>
        <end position="90"/>
    </location>
</feature>
<feature type="compositionally biased region" description="Polar residues" evidence="1">
    <location>
        <begin position="57"/>
        <end position="77"/>
    </location>
</feature>
<dbReference type="InterPro" id="IPR011009">
    <property type="entry name" value="Kinase-like_dom_sf"/>
</dbReference>
<dbReference type="PROSITE" id="PS00109">
    <property type="entry name" value="PROTEIN_KINASE_TYR"/>
    <property type="match status" value="1"/>
</dbReference>
<dbReference type="Pfam" id="PF17667">
    <property type="entry name" value="Pkinase_fungal"/>
    <property type="match status" value="2"/>
</dbReference>
<feature type="region of interest" description="Disordered" evidence="1">
    <location>
        <begin position="1"/>
        <end position="90"/>
    </location>
</feature>
<feature type="compositionally biased region" description="Polar residues" evidence="1">
    <location>
        <begin position="25"/>
        <end position="34"/>
    </location>
</feature>
<name>A0ABQ0LE02_MYCCL</name>
<proteinExistence type="predicted"/>
<dbReference type="EMBL" id="DF845418">
    <property type="protein sequence ID" value="GAT49276.1"/>
    <property type="molecule type" value="Genomic_DNA"/>
</dbReference>
<dbReference type="InterPro" id="IPR040976">
    <property type="entry name" value="Pkinase_fungal"/>
</dbReference>
<feature type="compositionally biased region" description="Basic and acidic residues" evidence="1">
    <location>
        <begin position="873"/>
        <end position="884"/>
    </location>
</feature>
<evidence type="ECO:0000256" key="1">
    <source>
        <dbReference type="SAM" id="MobiDB-lite"/>
    </source>
</evidence>
<dbReference type="Proteomes" id="UP000815677">
    <property type="component" value="Unassembled WGS sequence"/>
</dbReference>
<reference evidence="3" key="1">
    <citation type="submission" date="2014-09" db="EMBL/GenBank/DDBJ databases">
        <title>Genome sequence of the luminous mushroom Mycena chlorophos for searching fungal bioluminescence genes.</title>
        <authorList>
            <person name="Tanaka Y."/>
            <person name="Kasuga D."/>
            <person name="Oba Y."/>
            <person name="Hase S."/>
            <person name="Sato K."/>
            <person name="Oba Y."/>
            <person name="Sakakibara Y."/>
        </authorList>
    </citation>
    <scope>NUCLEOTIDE SEQUENCE</scope>
</reference>
<feature type="domain" description="Fungal-type protein kinase" evidence="2">
    <location>
        <begin position="254"/>
        <end position="327"/>
    </location>
</feature>
<organism evidence="3 4">
    <name type="scientific">Mycena chlorophos</name>
    <name type="common">Agaric fungus</name>
    <name type="synonym">Agaricus chlorophos</name>
    <dbReference type="NCBI Taxonomy" id="658473"/>
    <lineage>
        <taxon>Eukaryota</taxon>
        <taxon>Fungi</taxon>
        <taxon>Dikarya</taxon>
        <taxon>Basidiomycota</taxon>
        <taxon>Agaricomycotina</taxon>
        <taxon>Agaricomycetes</taxon>
        <taxon>Agaricomycetidae</taxon>
        <taxon>Agaricales</taxon>
        <taxon>Marasmiineae</taxon>
        <taxon>Mycenaceae</taxon>
        <taxon>Mycena</taxon>
    </lineage>
</organism>
<sequence length="884" mass="98563">MSQSSGSEDDPLDTLSRRRAKPSHTAPQAGSRAQANIPDSDPFTGPGAYDDPGSVGPATQPNRGASANPTSGSQNTPRTKRLDSSAITEDKRNPEVVAVWKRMAKTKNAAHLPVDQFFAENMPLLTGHSDDAVVARLVAWAEDKLDEARKKLDNHRPQLEEGKRQAEHVMSNPFIEYTNRLLSAGVFPSGIGKLKDTHSTQFASLDAGQSHTSPDMILVKDGHGVPLCWGDNDAVAELKWALDFLDEEHGTVRADARSEDACMQLCKSARYIFMDSGRCRVFVFTLFSLDQARIYCFDRAGFVATKRFNWLKDAKVFPRFFYRLYTLCRKQHMLPGVSSNSRPENIPVAGCDDTISRPDQPTLDLLWNVIQTAHNYLVERLQLTKEKLAQHCLRIVASRRVDPSNPDSQEDLIHCLTIGTIHPFISRTDSLFGRATRVYRVIAEEDLRNPNSKPTIYALKDVWRQAGRRPEIDFYDLIARYYRECNVDIDEKGMARCHGSLNLAVPPTNDSSVRWDASLHATKWGISPDTQRHHTRTLLTPVGRPSHDFESTKKLVAALYYVVLHLKLAYDAGVIHRDVSAGNILFVEDPTSAVPGFLVDYDYAEMTQAGCENFNKWFSNRDRAIWEESKTHLLEWTGTFPFMAVEMVMASQLTLASDEADASESEDAIDPEFEKAKKLLEAYSPIEPTSIARHDLHHDLESIYWVALWLILRHTKHTHPLRERACQHVFGGNGGGKQQVFSSTMLCAPVPETSPALRVLLSRLSKMVHGQIPSIGTIQNIDYDQFVDVFTTVLESKAWPAVDLPASPYVPVPVKEVVLDGELAFESQSRARSESTRTGSSSKRRLEQPDAAVGGSASEDGSRKKKVKTATKGKVDKGKAKAST</sequence>
<dbReference type="InterPro" id="IPR008266">
    <property type="entry name" value="Tyr_kinase_AS"/>
</dbReference>
<evidence type="ECO:0000313" key="3">
    <source>
        <dbReference type="EMBL" id="GAT49276.1"/>
    </source>
</evidence>
<accession>A0ABQ0LE02</accession>
<dbReference type="SUPFAM" id="SSF56112">
    <property type="entry name" value="Protein kinase-like (PK-like)"/>
    <property type="match status" value="1"/>
</dbReference>
<protein>
    <recommendedName>
        <fullName evidence="2">Fungal-type protein kinase domain-containing protein</fullName>
    </recommendedName>
</protein>